<geneLocation type="plasmid" evidence="4">
    <name>unnamed1</name>
</geneLocation>
<dbReference type="InterPro" id="IPR015422">
    <property type="entry name" value="PyrdxlP-dep_Trfase_small"/>
</dbReference>
<dbReference type="PROSITE" id="PS00600">
    <property type="entry name" value="AA_TRANSFER_CLASS_3"/>
    <property type="match status" value="1"/>
</dbReference>
<dbReference type="GO" id="GO:0008483">
    <property type="term" value="F:transaminase activity"/>
    <property type="evidence" value="ECO:0007669"/>
    <property type="project" value="UniProtKB-KW"/>
</dbReference>
<keyword evidence="4" id="KW-0808">Transferase</keyword>
<sequence>MDHALSASRVAMQPDGSRLIKFFFGEELPFVSHGRGVFVYDADGRRYLDGCSGAVTANLGHADPEILQVMAEQAERITFAHRGTFHSDQSEKLAERLGAMTGYPYVFLCNSGSEAVETALRLTLQYWRERGEPERARFLSHAVSYHGATLGGLSLSGHPQRRWVAEALLHGFNELTPPYAYRFAEGRDDAAFTAFLTERAAQALDSHGSGAAGVVVEPVGGAAGGAITPPDGYLPALAELCRERGLPLIADEVMTGLGRTGAMLASQHWDVRPDLVVLGKGMGAGYVPVSAVLVSEHIVDVIAAGTASVTNGHTYGGNPLGSAVALAVLEAVESRNLVANAAERGKQLRAGLEELAARHEVIGEVRGLGLLQGLELVSDRVTRSPGDPVGSLTRSAVLAARERGLLVYPATGGINDAILVAPPLTVTVEETDLLLALLDDALSAMCSVHKSHAMNALPAGRQDQERSSAVPEALLHAYRARTQGSAAAHRRAAAAMPGGETRSTTYHPPYPIALATGHGSRLRDVDGTDYLDLVNNYTSLVHGNAWAPATRAAAEALADGAALSSPHERQVALAELLIERVPSVERVRFTNSGSEASVLAARLARHATGRNRLLMFDGGYHGSAPPLLAGTPDVVTVPYNDLDAVEKALDNDIAAVVAEPFLGAGGVIPSHPDFLPAVARLAHAHGALFVLDEVQSLRNHPGGEQSRLGLGPDITVMGKVIGGGLPIGAIGGPEQLLSLTAATTTGGLNHSGTFNGHLAAAAAGAVTLQHLDASAIDQLNLAAHKLADAITTAAAEARIPATVTRAGSILNVHLSTTAPVNAAQARAVADTPLLAALHLALLLDGIYTTPRGMINLSTALDADDLERAAQAYAHAFQRLADADLPTLPR</sequence>
<dbReference type="PANTHER" id="PTHR43094:SF1">
    <property type="entry name" value="AMINOTRANSFERASE CLASS-III"/>
    <property type="match status" value="1"/>
</dbReference>
<evidence type="ECO:0000256" key="3">
    <source>
        <dbReference type="ARBA" id="ARBA00022898"/>
    </source>
</evidence>
<dbReference type="EMBL" id="CP163442">
    <property type="protein sequence ID" value="XDQ50204.1"/>
    <property type="molecule type" value="Genomic_DNA"/>
</dbReference>
<reference evidence="4" key="1">
    <citation type="submission" date="2024-07" db="EMBL/GenBank/DDBJ databases">
        <authorList>
            <person name="Yu S.T."/>
        </authorList>
    </citation>
    <scope>NUCLEOTIDE SEQUENCE</scope>
    <source>
        <strain evidence="4">R39</strain>
        <plasmid evidence="4">unnamed1</plasmid>
    </source>
</reference>
<dbReference type="InterPro" id="IPR015421">
    <property type="entry name" value="PyrdxlP-dep_Trfase_major"/>
</dbReference>
<dbReference type="Gene3D" id="3.40.640.10">
    <property type="entry name" value="Type I PLP-dependent aspartate aminotransferase-like (Major domain)"/>
    <property type="match status" value="2"/>
</dbReference>
<protein>
    <submittedName>
        <fullName evidence="4">Aminotransferase class III-fold pyridoxal phosphate-dependent enzyme</fullName>
    </submittedName>
</protein>
<proteinExistence type="inferred from homology"/>
<dbReference type="InterPro" id="IPR049704">
    <property type="entry name" value="Aminotrans_3_PPA_site"/>
</dbReference>
<comment type="similarity">
    <text evidence="2">Belongs to the class-III pyridoxal-phosphate-dependent aminotransferase family.</text>
</comment>
<dbReference type="RefSeq" id="WP_369228724.1">
    <property type="nucleotide sequence ID" value="NZ_CP163442.1"/>
</dbReference>
<dbReference type="FunFam" id="3.40.640.10:FF:000004">
    <property type="entry name" value="Acetylornithine aminotransferase"/>
    <property type="match status" value="1"/>
</dbReference>
<dbReference type="InterPro" id="IPR005814">
    <property type="entry name" value="Aminotrans_3"/>
</dbReference>
<keyword evidence="4" id="KW-0032">Aminotransferase</keyword>
<keyword evidence="4" id="KW-0614">Plasmid</keyword>
<dbReference type="InterPro" id="IPR015424">
    <property type="entry name" value="PyrdxlP-dep_Trfase"/>
</dbReference>
<dbReference type="GO" id="GO:0005829">
    <property type="term" value="C:cytosol"/>
    <property type="evidence" value="ECO:0007669"/>
    <property type="project" value="TreeGrafter"/>
</dbReference>
<evidence type="ECO:0000256" key="2">
    <source>
        <dbReference type="ARBA" id="ARBA00008954"/>
    </source>
</evidence>
<name>A0AB39R5V6_9ACTN</name>
<evidence type="ECO:0000313" key="4">
    <source>
        <dbReference type="EMBL" id="XDQ50204.1"/>
    </source>
</evidence>
<dbReference type="Gene3D" id="3.90.1150.10">
    <property type="entry name" value="Aspartate Aminotransferase, domain 1"/>
    <property type="match status" value="2"/>
</dbReference>
<comment type="cofactor">
    <cofactor evidence="1">
        <name>pyridoxal 5'-phosphate</name>
        <dbReference type="ChEBI" id="CHEBI:597326"/>
    </cofactor>
</comment>
<dbReference type="Pfam" id="PF00202">
    <property type="entry name" value="Aminotran_3"/>
    <property type="match status" value="2"/>
</dbReference>
<dbReference type="PANTHER" id="PTHR43094">
    <property type="entry name" value="AMINOTRANSFERASE"/>
    <property type="match status" value="1"/>
</dbReference>
<dbReference type="SUPFAM" id="SSF53383">
    <property type="entry name" value="PLP-dependent transferases"/>
    <property type="match status" value="2"/>
</dbReference>
<dbReference type="GO" id="GO:0030170">
    <property type="term" value="F:pyridoxal phosphate binding"/>
    <property type="evidence" value="ECO:0007669"/>
    <property type="project" value="InterPro"/>
</dbReference>
<keyword evidence="3" id="KW-0663">Pyridoxal phosphate</keyword>
<dbReference type="CDD" id="cd00610">
    <property type="entry name" value="OAT_like"/>
    <property type="match status" value="1"/>
</dbReference>
<gene>
    <name evidence="4" type="ORF">AB5J52_49930</name>
</gene>
<accession>A0AB39R5V6</accession>
<organism evidence="4">
    <name type="scientific">Streptomyces sp. R39</name>
    <dbReference type="NCBI Taxonomy" id="3238631"/>
    <lineage>
        <taxon>Bacteria</taxon>
        <taxon>Bacillati</taxon>
        <taxon>Actinomycetota</taxon>
        <taxon>Actinomycetes</taxon>
        <taxon>Kitasatosporales</taxon>
        <taxon>Streptomycetaceae</taxon>
        <taxon>Streptomyces</taxon>
    </lineage>
</organism>
<evidence type="ECO:0000256" key="1">
    <source>
        <dbReference type="ARBA" id="ARBA00001933"/>
    </source>
</evidence>
<dbReference type="AlphaFoldDB" id="A0AB39R5V6"/>